<comment type="similarity">
    <text evidence="1 3">Belongs to the cytochrome P450 family.</text>
</comment>
<keyword evidence="5" id="KW-1185">Reference proteome</keyword>
<feature type="binding site" description="axial binding residue" evidence="2">
    <location>
        <position position="453"/>
    </location>
    <ligand>
        <name>heme</name>
        <dbReference type="ChEBI" id="CHEBI:30413"/>
    </ligand>
    <ligandPart>
        <name>Fe</name>
        <dbReference type="ChEBI" id="CHEBI:18248"/>
    </ligandPart>
</feature>
<dbReference type="PANTHER" id="PTHR24291">
    <property type="entry name" value="CYTOCHROME P450 FAMILY 4"/>
    <property type="match status" value="1"/>
</dbReference>
<dbReference type="GO" id="GO:0005506">
    <property type="term" value="F:iron ion binding"/>
    <property type="evidence" value="ECO:0007669"/>
    <property type="project" value="InterPro"/>
</dbReference>
<dbReference type="GO" id="GO:0016705">
    <property type="term" value="F:oxidoreductase activity, acting on paired donors, with incorporation or reduction of molecular oxygen"/>
    <property type="evidence" value="ECO:0007669"/>
    <property type="project" value="InterPro"/>
</dbReference>
<dbReference type="RefSeq" id="XP_022097574.1">
    <property type="nucleotide sequence ID" value="XM_022241882.1"/>
</dbReference>
<sequence length="508" mass="57114">MLWVVASIIYAVTAFGLLKIALLFTGTLQLRHAVSKLPCPSGAHSLAGHQPQGPFDPGFQCLRDTVAAFPRVYTLWNGPIPMPTLVHPDTIKPLLTSRTGSVKSPLYQFFGDWLGDGLAISDGAKWKRHRRLLNGSFYFDVLRTYVPVYNECVDVLLSKMDRLAAEGKPMKVEHELGLCTFDIILRTACSRESNCQLKGQARDGDMDLLSATITMTDIVQSRMTGNPLFLNPLVFRLFSPNYPKWQKAARYAKMFGDGLIAERKDDLEKREQSGDPLTSPRDFLDTLLLARDKDGSGLTEREIADEVNTFLFGGHDTTSSTLTWVLYMMAKHPEHQARVREEIDKLLVDRDCDQLSSKDLGSLEYTTLVIKEVLRVYSTVVMPSRTLTAPYDVDGVTLPAGTTVAINLYQLHHNPTVWGEDHMEFNPSRFLPENMASLDPFAYLPFSAGPRNCIGQQFALNQLRVLTARILRRFCLSLVEGEPEPVPYLTVVVRPVREILLNLEPRHF</sequence>
<keyword evidence="2 3" id="KW-0479">Metal-binding</keyword>
<evidence type="ECO:0000256" key="3">
    <source>
        <dbReference type="RuleBase" id="RU000461"/>
    </source>
</evidence>
<keyword evidence="3" id="KW-0560">Oxidoreductase</keyword>
<accession>A0A8B7YW81</accession>
<keyword evidence="2 3" id="KW-0408">Iron</keyword>
<dbReference type="InterPro" id="IPR036396">
    <property type="entry name" value="Cyt_P450_sf"/>
</dbReference>
<dbReference type="OrthoDB" id="1470350at2759"/>
<dbReference type="InterPro" id="IPR017972">
    <property type="entry name" value="Cyt_P450_CS"/>
</dbReference>
<feature type="transmembrane region" description="Helical" evidence="4">
    <location>
        <begin position="6"/>
        <end position="28"/>
    </location>
</feature>
<reference evidence="6" key="1">
    <citation type="submission" date="2025-08" db="UniProtKB">
        <authorList>
            <consortium name="RefSeq"/>
        </authorList>
    </citation>
    <scope>IDENTIFICATION</scope>
</reference>
<dbReference type="CDD" id="cd20659">
    <property type="entry name" value="CYP4B_4F-like"/>
    <property type="match status" value="1"/>
</dbReference>
<keyword evidence="4" id="KW-0812">Transmembrane</keyword>
<organism evidence="5 6">
    <name type="scientific">Acanthaster planci</name>
    <name type="common">Crown-of-thorns starfish</name>
    <dbReference type="NCBI Taxonomy" id="133434"/>
    <lineage>
        <taxon>Eukaryota</taxon>
        <taxon>Metazoa</taxon>
        <taxon>Echinodermata</taxon>
        <taxon>Eleutherozoa</taxon>
        <taxon>Asterozoa</taxon>
        <taxon>Asteroidea</taxon>
        <taxon>Valvatacea</taxon>
        <taxon>Valvatida</taxon>
        <taxon>Acanthasteridae</taxon>
        <taxon>Acanthaster</taxon>
    </lineage>
</organism>
<evidence type="ECO:0000256" key="1">
    <source>
        <dbReference type="ARBA" id="ARBA00010617"/>
    </source>
</evidence>
<evidence type="ECO:0000313" key="6">
    <source>
        <dbReference type="RefSeq" id="XP_022097574.1"/>
    </source>
</evidence>
<dbReference type="AlphaFoldDB" id="A0A8B7YW81"/>
<evidence type="ECO:0000313" key="5">
    <source>
        <dbReference type="Proteomes" id="UP000694845"/>
    </source>
</evidence>
<dbReference type="PRINTS" id="PR00463">
    <property type="entry name" value="EP450I"/>
</dbReference>
<dbReference type="Pfam" id="PF00067">
    <property type="entry name" value="p450"/>
    <property type="match status" value="1"/>
</dbReference>
<dbReference type="SUPFAM" id="SSF48264">
    <property type="entry name" value="Cytochrome P450"/>
    <property type="match status" value="1"/>
</dbReference>
<dbReference type="PANTHER" id="PTHR24291:SF201">
    <property type="entry name" value="CYTOCHROME P450, FAMILY 4, SUBFAMILY B, POLYPEPTIDE 7"/>
    <property type="match status" value="1"/>
</dbReference>
<comment type="cofactor">
    <cofactor evidence="2">
        <name>heme</name>
        <dbReference type="ChEBI" id="CHEBI:30413"/>
    </cofactor>
</comment>
<dbReference type="Gene3D" id="1.10.630.10">
    <property type="entry name" value="Cytochrome P450"/>
    <property type="match status" value="1"/>
</dbReference>
<dbReference type="InterPro" id="IPR001128">
    <property type="entry name" value="Cyt_P450"/>
</dbReference>
<dbReference type="Proteomes" id="UP000694845">
    <property type="component" value="Unplaced"/>
</dbReference>
<dbReference type="KEGG" id="aplc:110983024"/>
<dbReference type="GO" id="GO:0004497">
    <property type="term" value="F:monooxygenase activity"/>
    <property type="evidence" value="ECO:0007669"/>
    <property type="project" value="UniProtKB-KW"/>
</dbReference>
<dbReference type="GeneID" id="110983024"/>
<dbReference type="InterPro" id="IPR002401">
    <property type="entry name" value="Cyt_P450_E_grp-I"/>
</dbReference>
<name>A0A8B7YW81_ACAPL</name>
<keyword evidence="2 3" id="KW-0349">Heme</keyword>
<evidence type="ECO:0000256" key="4">
    <source>
        <dbReference type="SAM" id="Phobius"/>
    </source>
</evidence>
<protein>
    <submittedName>
        <fullName evidence="6">Cytochrome P450 4F6-like</fullName>
    </submittedName>
</protein>
<keyword evidence="3" id="KW-0503">Monooxygenase</keyword>
<dbReference type="InterPro" id="IPR050196">
    <property type="entry name" value="Cytochrome_P450_Monoox"/>
</dbReference>
<dbReference type="PROSITE" id="PS00086">
    <property type="entry name" value="CYTOCHROME_P450"/>
    <property type="match status" value="1"/>
</dbReference>
<dbReference type="OMA" id="PVYNECV"/>
<keyword evidence="4" id="KW-0472">Membrane</keyword>
<gene>
    <name evidence="6" type="primary">LOC110983024</name>
</gene>
<dbReference type="PRINTS" id="PR00385">
    <property type="entry name" value="P450"/>
</dbReference>
<dbReference type="GO" id="GO:0020037">
    <property type="term" value="F:heme binding"/>
    <property type="evidence" value="ECO:0007669"/>
    <property type="project" value="InterPro"/>
</dbReference>
<evidence type="ECO:0000256" key="2">
    <source>
        <dbReference type="PIRSR" id="PIRSR602401-1"/>
    </source>
</evidence>
<proteinExistence type="inferred from homology"/>
<keyword evidence="4" id="KW-1133">Transmembrane helix</keyword>